<dbReference type="EMBL" id="JAQQWM010000006">
    <property type="protein sequence ID" value="KAK8059096.1"/>
    <property type="molecule type" value="Genomic_DNA"/>
</dbReference>
<comment type="caution">
    <text evidence="2">The sequence shown here is derived from an EMBL/GenBank/DDBJ whole genome shotgun (WGS) entry which is preliminary data.</text>
</comment>
<feature type="region of interest" description="Disordered" evidence="1">
    <location>
        <begin position="52"/>
        <end position="77"/>
    </location>
</feature>
<name>A0ABR1UJK6_9PEZI</name>
<keyword evidence="3" id="KW-1185">Reference proteome</keyword>
<protein>
    <submittedName>
        <fullName evidence="2">Uncharacterized protein</fullName>
    </submittedName>
</protein>
<organism evidence="2 3">
    <name type="scientific">Apiospora saccharicola</name>
    <dbReference type="NCBI Taxonomy" id="335842"/>
    <lineage>
        <taxon>Eukaryota</taxon>
        <taxon>Fungi</taxon>
        <taxon>Dikarya</taxon>
        <taxon>Ascomycota</taxon>
        <taxon>Pezizomycotina</taxon>
        <taxon>Sordariomycetes</taxon>
        <taxon>Xylariomycetidae</taxon>
        <taxon>Amphisphaeriales</taxon>
        <taxon>Apiosporaceae</taxon>
        <taxon>Apiospora</taxon>
    </lineage>
</organism>
<evidence type="ECO:0000256" key="1">
    <source>
        <dbReference type="SAM" id="MobiDB-lite"/>
    </source>
</evidence>
<accession>A0ABR1UJK6</accession>
<dbReference type="Proteomes" id="UP001446871">
    <property type="component" value="Unassembled WGS sequence"/>
</dbReference>
<proteinExistence type="predicted"/>
<evidence type="ECO:0000313" key="2">
    <source>
        <dbReference type="EMBL" id="KAK8059096.1"/>
    </source>
</evidence>
<sequence length="77" mass="8596">MWQSLTTSFANLGVIELSPRRLNRLPIVLLVVINTSIVTCRSKTSHFMVMVGSQPDQGPYNDKSSKPNADTHGYGYR</sequence>
<gene>
    <name evidence="2" type="ORF">PG996_009026</name>
</gene>
<evidence type="ECO:0000313" key="3">
    <source>
        <dbReference type="Proteomes" id="UP001446871"/>
    </source>
</evidence>
<reference evidence="2 3" key="1">
    <citation type="submission" date="2023-01" db="EMBL/GenBank/DDBJ databases">
        <title>Analysis of 21 Apiospora genomes using comparative genomics revels a genus with tremendous synthesis potential of carbohydrate active enzymes and secondary metabolites.</title>
        <authorList>
            <person name="Sorensen T."/>
        </authorList>
    </citation>
    <scope>NUCLEOTIDE SEQUENCE [LARGE SCALE GENOMIC DNA]</scope>
    <source>
        <strain evidence="2 3">CBS 83171</strain>
    </source>
</reference>